<dbReference type="Gene3D" id="3.30.450.40">
    <property type="match status" value="1"/>
</dbReference>
<evidence type="ECO:0000259" key="5">
    <source>
        <dbReference type="PROSITE" id="PS51078"/>
    </source>
</evidence>
<dbReference type="PANTHER" id="PTHR30136:SF24">
    <property type="entry name" value="HTH-TYPE TRANSCRIPTIONAL REPRESSOR ALLR"/>
    <property type="match status" value="1"/>
</dbReference>
<keyword evidence="7" id="KW-1185">Reference proteome</keyword>
<dbReference type="Proteomes" id="UP000248646">
    <property type="component" value="Unassembled WGS sequence"/>
</dbReference>
<dbReference type="InterPro" id="IPR036388">
    <property type="entry name" value="WH-like_DNA-bd_sf"/>
</dbReference>
<dbReference type="InterPro" id="IPR014757">
    <property type="entry name" value="Tscrpt_reg_IclR_C"/>
</dbReference>
<dbReference type="OrthoDB" id="9778379at2"/>
<dbReference type="AlphaFoldDB" id="A0A2W7MGD5"/>
<dbReference type="InterPro" id="IPR050707">
    <property type="entry name" value="HTH_MetabolicPath_Reg"/>
</dbReference>
<keyword evidence="2" id="KW-0238">DNA-binding</keyword>
<evidence type="ECO:0000256" key="2">
    <source>
        <dbReference type="ARBA" id="ARBA00023125"/>
    </source>
</evidence>
<dbReference type="PROSITE" id="PS51078">
    <property type="entry name" value="ICLR_ED"/>
    <property type="match status" value="1"/>
</dbReference>
<dbReference type="SMART" id="SM00346">
    <property type="entry name" value="HTH_ICLR"/>
    <property type="match status" value="1"/>
</dbReference>
<comment type="caution">
    <text evidence="6">The sequence shown here is derived from an EMBL/GenBank/DDBJ whole genome shotgun (WGS) entry which is preliminary data.</text>
</comment>
<evidence type="ECO:0000256" key="1">
    <source>
        <dbReference type="ARBA" id="ARBA00023015"/>
    </source>
</evidence>
<dbReference type="GO" id="GO:0003677">
    <property type="term" value="F:DNA binding"/>
    <property type="evidence" value="ECO:0007669"/>
    <property type="project" value="UniProtKB-KW"/>
</dbReference>
<dbReference type="Pfam" id="PF09339">
    <property type="entry name" value="HTH_IclR"/>
    <property type="match status" value="1"/>
</dbReference>
<sequence length="262" mass="29474">MTRTPNSSLTNALHILKSFSIDEQELTLSDITERIGVSKSTACRLVQTLESEGFINQNTGFNTYSLGSSILALSNTVVDQIAILKETTHFLKKLSMQTKESAHIAILENTDVIYLKKEDSQYRVQLRSHIGRRNPAHCTASGLAILAQLNPHTVDMLYPEKLTRYTQYSLATLEQLQQQLSIFRKQGYAVTKGHFIETIIAIGAPVYNKQHIAFASVSVAGPIKRILPNMDKIIEHVMTTSKQITQFIQTHEKEIDLETFIK</sequence>
<dbReference type="InterPro" id="IPR029016">
    <property type="entry name" value="GAF-like_dom_sf"/>
</dbReference>
<dbReference type="EMBL" id="QKZI01000004">
    <property type="protein sequence ID" value="PZX04653.1"/>
    <property type="molecule type" value="Genomic_DNA"/>
</dbReference>
<accession>A0A2W7MGD5</accession>
<feature type="domain" description="HTH iclR-type" evidence="4">
    <location>
        <begin position="6"/>
        <end position="68"/>
    </location>
</feature>
<evidence type="ECO:0000259" key="4">
    <source>
        <dbReference type="PROSITE" id="PS51077"/>
    </source>
</evidence>
<reference evidence="6 7" key="1">
    <citation type="submission" date="2018-06" db="EMBL/GenBank/DDBJ databases">
        <title>Genomic Encyclopedia of Type Strains, Phase IV (KMG-IV): sequencing the most valuable type-strain genomes for metagenomic binning, comparative biology and taxonomic classification.</title>
        <authorList>
            <person name="Goeker M."/>
        </authorList>
    </citation>
    <scope>NUCLEOTIDE SEQUENCE [LARGE SCALE GENOMIC DNA]</scope>
    <source>
        <strain evidence="6 7">DSM 5</strain>
    </source>
</reference>
<organism evidence="6 7">
    <name type="scientific">Psychrobacillus insolitus</name>
    <dbReference type="NCBI Taxonomy" id="1461"/>
    <lineage>
        <taxon>Bacteria</taxon>
        <taxon>Bacillati</taxon>
        <taxon>Bacillota</taxon>
        <taxon>Bacilli</taxon>
        <taxon>Bacillales</taxon>
        <taxon>Bacillaceae</taxon>
        <taxon>Psychrobacillus</taxon>
    </lineage>
</organism>
<dbReference type="RefSeq" id="WP_111439816.1">
    <property type="nucleotide sequence ID" value="NZ_QKZI01000004.1"/>
</dbReference>
<dbReference type="Gene3D" id="1.10.10.10">
    <property type="entry name" value="Winged helix-like DNA-binding domain superfamily/Winged helix DNA-binding domain"/>
    <property type="match status" value="1"/>
</dbReference>
<dbReference type="SUPFAM" id="SSF46785">
    <property type="entry name" value="Winged helix' DNA-binding domain"/>
    <property type="match status" value="1"/>
</dbReference>
<dbReference type="InterPro" id="IPR005471">
    <property type="entry name" value="Tscrpt_reg_IclR_N"/>
</dbReference>
<keyword evidence="1" id="KW-0805">Transcription regulation</keyword>
<evidence type="ECO:0000313" key="7">
    <source>
        <dbReference type="Proteomes" id="UP000248646"/>
    </source>
</evidence>
<dbReference type="InterPro" id="IPR036390">
    <property type="entry name" value="WH_DNA-bd_sf"/>
</dbReference>
<dbReference type="SUPFAM" id="SSF55781">
    <property type="entry name" value="GAF domain-like"/>
    <property type="match status" value="1"/>
</dbReference>
<protein>
    <submittedName>
        <fullName evidence="6">IclR family transcriptional regulator</fullName>
    </submittedName>
</protein>
<name>A0A2W7MGD5_9BACI</name>
<dbReference type="PROSITE" id="PS51077">
    <property type="entry name" value="HTH_ICLR"/>
    <property type="match status" value="1"/>
</dbReference>
<evidence type="ECO:0000313" key="6">
    <source>
        <dbReference type="EMBL" id="PZX04653.1"/>
    </source>
</evidence>
<gene>
    <name evidence="6" type="ORF">C7437_104165</name>
</gene>
<evidence type="ECO:0000256" key="3">
    <source>
        <dbReference type="ARBA" id="ARBA00023163"/>
    </source>
</evidence>
<dbReference type="GO" id="GO:0045892">
    <property type="term" value="P:negative regulation of DNA-templated transcription"/>
    <property type="evidence" value="ECO:0007669"/>
    <property type="project" value="TreeGrafter"/>
</dbReference>
<proteinExistence type="predicted"/>
<dbReference type="GO" id="GO:0003700">
    <property type="term" value="F:DNA-binding transcription factor activity"/>
    <property type="evidence" value="ECO:0007669"/>
    <property type="project" value="TreeGrafter"/>
</dbReference>
<keyword evidence="3" id="KW-0804">Transcription</keyword>
<dbReference type="PANTHER" id="PTHR30136">
    <property type="entry name" value="HELIX-TURN-HELIX TRANSCRIPTIONAL REGULATOR, ICLR FAMILY"/>
    <property type="match status" value="1"/>
</dbReference>
<dbReference type="Pfam" id="PF01614">
    <property type="entry name" value="IclR_C"/>
    <property type="match status" value="1"/>
</dbReference>
<feature type="domain" description="IclR-ED" evidence="5">
    <location>
        <begin position="69"/>
        <end position="250"/>
    </location>
</feature>